<evidence type="ECO:0000313" key="7">
    <source>
        <dbReference type="Proteomes" id="UP000178515"/>
    </source>
</evidence>
<comment type="caution">
    <text evidence="6">The sequence shown here is derived from an EMBL/GenBank/DDBJ whole genome shotgun (WGS) entry which is preliminary data.</text>
</comment>
<dbReference type="Proteomes" id="UP000178515">
    <property type="component" value="Unassembled WGS sequence"/>
</dbReference>
<comment type="similarity">
    <text evidence="1 5">Belongs to the bacterial ribosomal protein bL33 family.</text>
</comment>
<dbReference type="STRING" id="1797689.A3F24_01635"/>
<dbReference type="InterPro" id="IPR011332">
    <property type="entry name" value="Ribosomal_zn-bd"/>
</dbReference>
<dbReference type="GO" id="GO:0003735">
    <property type="term" value="F:structural constituent of ribosome"/>
    <property type="evidence" value="ECO:0007669"/>
    <property type="project" value="InterPro"/>
</dbReference>
<evidence type="ECO:0000256" key="5">
    <source>
        <dbReference type="HAMAP-Rule" id="MF_00294"/>
    </source>
</evidence>
<evidence type="ECO:0000256" key="4">
    <source>
        <dbReference type="ARBA" id="ARBA00035176"/>
    </source>
</evidence>
<evidence type="ECO:0000256" key="2">
    <source>
        <dbReference type="ARBA" id="ARBA00022980"/>
    </source>
</evidence>
<dbReference type="GO" id="GO:0005840">
    <property type="term" value="C:ribosome"/>
    <property type="evidence" value="ECO:0007669"/>
    <property type="project" value="UniProtKB-KW"/>
</dbReference>
<dbReference type="NCBIfam" id="NF001764">
    <property type="entry name" value="PRK00504.1"/>
    <property type="match status" value="1"/>
</dbReference>
<dbReference type="SUPFAM" id="SSF57829">
    <property type="entry name" value="Zn-binding ribosomal proteins"/>
    <property type="match status" value="1"/>
</dbReference>
<reference evidence="6 7" key="1">
    <citation type="journal article" date="2016" name="Nat. Commun.">
        <title>Thousands of microbial genomes shed light on interconnected biogeochemical processes in an aquifer system.</title>
        <authorList>
            <person name="Anantharaman K."/>
            <person name="Brown C.T."/>
            <person name="Hug L.A."/>
            <person name="Sharon I."/>
            <person name="Castelle C.J."/>
            <person name="Probst A.J."/>
            <person name="Thomas B.C."/>
            <person name="Singh A."/>
            <person name="Wilkins M.J."/>
            <person name="Karaoz U."/>
            <person name="Brodie E.L."/>
            <person name="Williams K.H."/>
            <person name="Hubbard S.S."/>
            <person name="Banfield J.F."/>
        </authorList>
    </citation>
    <scope>NUCLEOTIDE SEQUENCE [LARGE SCALE GENOMIC DNA]</scope>
</reference>
<dbReference type="InterPro" id="IPR001705">
    <property type="entry name" value="Ribosomal_bL33"/>
</dbReference>
<organism evidence="6 7">
    <name type="scientific">Candidatus Colwellbacteria bacterium RIFCSPHIGHO2_12_FULL_44_17</name>
    <dbReference type="NCBI Taxonomy" id="1797689"/>
    <lineage>
        <taxon>Bacteria</taxon>
        <taxon>Candidatus Colwelliibacteriota</taxon>
    </lineage>
</organism>
<dbReference type="Gene3D" id="2.20.28.120">
    <property type="entry name" value="Ribosomal protein L33"/>
    <property type="match status" value="1"/>
</dbReference>
<dbReference type="GO" id="GO:1990904">
    <property type="term" value="C:ribonucleoprotein complex"/>
    <property type="evidence" value="ECO:0007669"/>
    <property type="project" value="UniProtKB-KW"/>
</dbReference>
<accession>A0A1G1Z3K9</accession>
<evidence type="ECO:0000256" key="1">
    <source>
        <dbReference type="ARBA" id="ARBA00007596"/>
    </source>
</evidence>
<name>A0A1G1Z3K9_9BACT</name>
<protein>
    <recommendedName>
        <fullName evidence="4 5">Large ribosomal subunit protein bL33</fullName>
    </recommendedName>
</protein>
<sequence>MPGKSRFSENLIRMKCTACERFNYYTRKNKKKVERKIELKKYCKWCKKHTPHKESKLK</sequence>
<dbReference type="Pfam" id="PF00471">
    <property type="entry name" value="Ribosomal_L33"/>
    <property type="match status" value="1"/>
</dbReference>
<evidence type="ECO:0000256" key="3">
    <source>
        <dbReference type="ARBA" id="ARBA00023274"/>
    </source>
</evidence>
<evidence type="ECO:0000313" key="6">
    <source>
        <dbReference type="EMBL" id="OGY59193.1"/>
    </source>
</evidence>
<gene>
    <name evidence="5" type="primary">rpmG</name>
    <name evidence="6" type="ORF">A3F24_01635</name>
</gene>
<dbReference type="EMBL" id="MHIX01000021">
    <property type="protein sequence ID" value="OGY59193.1"/>
    <property type="molecule type" value="Genomic_DNA"/>
</dbReference>
<dbReference type="GO" id="GO:0005737">
    <property type="term" value="C:cytoplasm"/>
    <property type="evidence" value="ECO:0007669"/>
    <property type="project" value="UniProtKB-ARBA"/>
</dbReference>
<proteinExistence type="inferred from homology"/>
<dbReference type="NCBIfam" id="TIGR01023">
    <property type="entry name" value="rpmG_bact"/>
    <property type="match status" value="1"/>
</dbReference>
<dbReference type="HAMAP" id="MF_00294">
    <property type="entry name" value="Ribosomal_bL33"/>
    <property type="match status" value="1"/>
</dbReference>
<dbReference type="AlphaFoldDB" id="A0A1G1Z3K9"/>
<dbReference type="InterPro" id="IPR038584">
    <property type="entry name" value="Ribosomal_bL33_sf"/>
</dbReference>
<dbReference type="NCBIfam" id="NF001860">
    <property type="entry name" value="PRK00595.1"/>
    <property type="match status" value="1"/>
</dbReference>
<keyword evidence="2 5" id="KW-0689">Ribosomal protein</keyword>
<dbReference type="GO" id="GO:0006412">
    <property type="term" value="P:translation"/>
    <property type="evidence" value="ECO:0007669"/>
    <property type="project" value="UniProtKB-UniRule"/>
</dbReference>
<keyword evidence="3 5" id="KW-0687">Ribonucleoprotein</keyword>